<evidence type="ECO:0000313" key="3">
    <source>
        <dbReference type="Proteomes" id="UP000260680"/>
    </source>
</evidence>
<dbReference type="SUPFAM" id="SSF50800">
    <property type="entry name" value="PK beta-barrel domain-like"/>
    <property type="match status" value="1"/>
</dbReference>
<dbReference type="Gene3D" id="2.40.33.20">
    <property type="entry name" value="PK beta-barrel domain-like"/>
    <property type="match status" value="1"/>
</dbReference>
<sequence>MQSGYVESLQIQRKKGQPFECVTFVELEAGKGIAGDCHALGGEKQIALISSKSKQWIRKQETEGLCFRKFQENIVTQGIDYTLLNEGDILITDQAAIEIGPYTKRCFPECILRQTDRPCVLTSGTCFGKVIKSGKIQIGEQIRHIE</sequence>
<comment type="caution">
    <text evidence="2">The sequence shown here is derived from an EMBL/GenBank/DDBJ whole genome shotgun (WGS) entry which is preliminary data.</text>
</comment>
<gene>
    <name evidence="2" type="ORF">DS742_27660</name>
</gene>
<accession>A0A3E2N3V4</accession>
<dbReference type="OrthoDB" id="9804286at2"/>
<feature type="domain" description="MOSC" evidence="1">
    <location>
        <begin position="38"/>
        <end position="142"/>
    </location>
</feature>
<reference evidence="2 3" key="1">
    <citation type="submission" date="2018-07" db="EMBL/GenBank/DDBJ databases">
        <title>New species, Clostridium PI-S10-A1B.</title>
        <authorList>
            <person name="Krishna G."/>
            <person name="Summeta K."/>
            <person name="Shikha S."/>
            <person name="Prabhu P.B."/>
            <person name="Suresh K."/>
        </authorList>
    </citation>
    <scope>NUCLEOTIDE SEQUENCE [LARGE SCALE GENOMIC DNA]</scope>
    <source>
        <strain evidence="2 3">PI-S10-A1B</strain>
    </source>
</reference>
<protein>
    <submittedName>
        <fullName evidence="2">MOSC domain-containing protein</fullName>
    </submittedName>
</protein>
<dbReference type="RefSeq" id="WP_117420126.1">
    <property type="nucleotide sequence ID" value="NZ_QOHO01000126.1"/>
</dbReference>
<dbReference type="Pfam" id="PF03473">
    <property type="entry name" value="MOSC"/>
    <property type="match status" value="1"/>
</dbReference>
<dbReference type="InterPro" id="IPR005302">
    <property type="entry name" value="MoCF_Sase_C"/>
</dbReference>
<proteinExistence type="predicted"/>
<evidence type="ECO:0000259" key="1">
    <source>
        <dbReference type="Pfam" id="PF03473"/>
    </source>
</evidence>
<organism evidence="2 3">
    <name type="scientific">Lacrimispora amygdalina</name>
    <dbReference type="NCBI Taxonomy" id="253257"/>
    <lineage>
        <taxon>Bacteria</taxon>
        <taxon>Bacillati</taxon>
        <taxon>Bacillota</taxon>
        <taxon>Clostridia</taxon>
        <taxon>Lachnospirales</taxon>
        <taxon>Lachnospiraceae</taxon>
        <taxon>Lacrimispora</taxon>
    </lineage>
</organism>
<dbReference type="Proteomes" id="UP000260680">
    <property type="component" value="Unassembled WGS sequence"/>
</dbReference>
<dbReference type="GO" id="GO:0030151">
    <property type="term" value="F:molybdenum ion binding"/>
    <property type="evidence" value="ECO:0007669"/>
    <property type="project" value="InterPro"/>
</dbReference>
<dbReference type="AlphaFoldDB" id="A0A3E2N3V4"/>
<dbReference type="GO" id="GO:0003824">
    <property type="term" value="F:catalytic activity"/>
    <property type="evidence" value="ECO:0007669"/>
    <property type="project" value="InterPro"/>
</dbReference>
<evidence type="ECO:0000313" key="2">
    <source>
        <dbReference type="EMBL" id="RFZ75663.1"/>
    </source>
</evidence>
<name>A0A3E2N3V4_9FIRM</name>
<dbReference type="InterPro" id="IPR011037">
    <property type="entry name" value="Pyrv_Knase-like_insert_dom_sf"/>
</dbReference>
<dbReference type="EMBL" id="QOHO01000126">
    <property type="protein sequence ID" value="RFZ75663.1"/>
    <property type="molecule type" value="Genomic_DNA"/>
</dbReference>
<dbReference type="GO" id="GO:0030170">
    <property type="term" value="F:pyridoxal phosphate binding"/>
    <property type="evidence" value="ECO:0007669"/>
    <property type="project" value="InterPro"/>
</dbReference>